<keyword evidence="6 7" id="KW-0012">Acyltransferase</keyword>
<dbReference type="Pfam" id="PF03279">
    <property type="entry name" value="Lip_A_acyltrans"/>
    <property type="match status" value="1"/>
</dbReference>
<evidence type="ECO:0000256" key="3">
    <source>
        <dbReference type="ARBA" id="ARBA00022519"/>
    </source>
</evidence>
<keyword evidence="5" id="KW-0472">Membrane</keyword>
<dbReference type="PANTHER" id="PTHR30606:SF10">
    <property type="entry name" value="PHOSPHATIDYLINOSITOL MANNOSIDE ACYLTRANSFERASE"/>
    <property type="match status" value="1"/>
</dbReference>
<evidence type="ECO:0000313" key="7">
    <source>
        <dbReference type="EMBL" id="EEZ75162.1"/>
    </source>
</evidence>
<keyword evidence="2" id="KW-1003">Cell membrane</keyword>
<evidence type="ECO:0000313" key="8">
    <source>
        <dbReference type="Proteomes" id="UP000003843"/>
    </source>
</evidence>
<sequence>MLAEKPCRRKPFPFSDGIFRLQFGLFPPLRPAMYTLLTALLKSLSLLPLPSLHKLGVFLGHLAFYLRQEDRARIVANMRQAGINPDTQTVKAVFAETAKCGLELAPAFFKKPEDIETLFRSVHGWEHVQQALDKGEGLLFITPHIGSYDLGGRYISQRLPFPLTAMYKPPKIKAIDKVMQAGRVRGKGKTAPAGIQGVKQIIKALRAGEATIVLPDHVPSPQEGGDGVWADFFGKPAYTMTLAAKLANVKGVKTLFFCCERLPGGQGFDLHIRPVQGELNGDKAHDAAVFNRNTEYWIRRFPTQYLFMYNRYKTP</sequence>
<dbReference type="AlphaFoldDB" id="D0WBA6"/>
<reference evidence="7 8" key="1">
    <citation type="submission" date="2009-10" db="EMBL/GenBank/DDBJ databases">
        <authorList>
            <person name="Weinstock G."/>
            <person name="Sodergren E."/>
            <person name="Clifton S."/>
            <person name="Fulton L."/>
            <person name="Fulton B."/>
            <person name="Courtney L."/>
            <person name="Fronick C."/>
            <person name="Harrison M."/>
            <person name="Strong C."/>
            <person name="Farmer C."/>
            <person name="Delahaunty K."/>
            <person name="Markovic C."/>
            <person name="Hall O."/>
            <person name="Minx P."/>
            <person name="Tomlinson C."/>
            <person name="Mitreva M."/>
            <person name="Nelson J."/>
            <person name="Hou S."/>
            <person name="Wollam A."/>
            <person name="Pepin K.H."/>
            <person name="Johnson M."/>
            <person name="Bhonagiri V."/>
            <person name="Nash W.E."/>
            <person name="Warren W."/>
            <person name="Chinwalla A."/>
            <person name="Mardis E.R."/>
            <person name="Wilson R.K."/>
        </authorList>
    </citation>
    <scope>NUCLEOTIDE SEQUENCE [LARGE SCALE GENOMIC DNA]</scope>
    <source>
        <strain evidence="7 8">ATCC 23970</strain>
    </source>
</reference>
<dbReference type="NCBIfam" id="NF006487">
    <property type="entry name" value="PRK08905.1"/>
    <property type="match status" value="1"/>
</dbReference>
<name>D0WBA6_NEILA</name>
<gene>
    <name evidence="7" type="ORF">NEILACOT_04831</name>
</gene>
<dbReference type="GO" id="GO:0016746">
    <property type="term" value="F:acyltransferase activity"/>
    <property type="evidence" value="ECO:0007669"/>
    <property type="project" value="UniProtKB-KW"/>
</dbReference>
<evidence type="ECO:0000256" key="5">
    <source>
        <dbReference type="ARBA" id="ARBA00023136"/>
    </source>
</evidence>
<accession>D0WBA6</accession>
<comment type="subcellular location">
    <subcellularLocation>
        <location evidence="1">Cell inner membrane</location>
    </subcellularLocation>
</comment>
<protein>
    <submittedName>
        <fullName evidence="7">Lipid A biosynthesis lauroyl acyltransferase</fullName>
    </submittedName>
</protein>
<dbReference type="PIRSF" id="PIRSF026649">
    <property type="entry name" value="MsbB"/>
    <property type="match status" value="1"/>
</dbReference>
<dbReference type="Proteomes" id="UP000003843">
    <property type="component" value="Unassembled WGS sequence"/>
</dbReference>
<evidence type="ECO:0000256" key="1">
    <source>
        <dbReference type="ARBA" id="ARBA00004533"/>
    </source>
</evidence>
<keyword evidence="3" id="KW-0997">Cell inner membrane</keyword>
<dbReference type="CDD" id="cd07984">
    <property type="entry name" value="LPLAT_LABLAT-like"/>
    <property type="match status" value="1"/>
</dbReference>
<dbReference type="GO" id="GO:0005886">
    <property type="term" value="C:plasma membrane"/>
    <property type="evidence" value="ECO:0007669"/>
    <property type="project" value="UniProtKB-SubCell"/>
</dbReference>
<organism evidence="7 8">
    <name type="scientific">Neisseria lactamica ATCC 23970</name>
    <dbReference type="NCBI Taxonomy" id="546265"/>
    <lineage>
        <taxon>Bacteria</taxon>
        <taxon>Pseudomonadati</taxon>
        <taxon>Pseudomonadota</taxon>
        <taxon>Betaproteobacteria</taxon>
        <taxon>Neisseriales</taxon>
        <taxon>Neisseriaceae</taxon>
        <taxon>Neisseria</taxon>
    </lineage>
</organism>
<evidence type="ECO:0000256" key="2">
    <source>
        <dbReference type="ARBA" id="ARBA00022475"/>
    </source>
</evidence>
<proteinExistence type="predicted"/>
<comment type="caution">
    <text evidence="7">The sequence shown here is derived from an EMBL/GenBank/DDBJ whole genome shotgun (WGS) entry which is preliminary data.</text>
</comment>
<dbReference type="EMBL" id="ACEQ02000022">
    <property type="protein sequence ID" value="EEZ75162.1"/>
    <property type="molecule type" value="Genomic_DNA"/>
</dbReference>
<dbReference type="InterPro" id="IPR004960">
    <property type="entry name" value="LipA_acyltrans"/>
</dbReference>
<keyword evidence="4 7" id="KW-0808">Transferase</keyword>
<dbReference type="PANTHER" id="PTHR30606">
    <property type="entry name" value="LIPID A BIOSYNTHESIS LAUROYL ACYLTRANSFERASE"/>
    <property type="match status" value="1"/>
</dbReference>
<evidence type="ECO:0000256" key="6">
    <source>
        <dbReference type="ARBA" id="ARBA00023315"/>
    </source>
</evidence>
<evidence type="ECO:0000256" key="4">
    <source>
        <dbReference type="ARBA" id="ARBA00022679"/>
    </source>
</evidence>
<dbReference type="GO" id="GO:0009247">
    <property type="term" value="P:glycolipid biosynthetic process"/>
    <property type="evidence" value="ECO:0007669"/>
    <property type="project" value="UniProtKB-ARBA"/>
</dbReference>